<accession>A0A2K9LN95</accession>
<evidence type="ECO:0000313" key="2">
    <source>
        <dbReference type="Proteomes" id="UP000235116"/>
    </source>
</evidence>
<gene>
    <name evidence="1" type="ORF">Kalk_15555</name>
</gene>
<dbReference type="Proteomes" id="UP000235116">
    <property type="component" value="Chromosome"/>
</dbReference>
<dbReference type="SUPFAM" id="SSF52540">
    <property type="entry name" value="P-loop containing nucleoside triphosphate hydrolases"/>
    <property type="match status" value="1"/>
</dbReference>
<sequence>MNYTPWFESPVLFYGSRKSGTTLLQNLFDGSEYLPVYPYELKLKYLSTHIPNGFDDLSSRYFSIEGDSIKQWRNKGTALNNESLDGFKLDTYIKSCGKKLSNSKLHSLRDLLYIDITSFVEACEQRYAPKMWGIKEVGGDPITIFPFFKNMFPEGKIVVILRNPFHVTASILNDRKRRGITISALTKIKESYIAWRQLSRYIEIGKNHAYFFTYETLTTNTSSKQSIRKICAYLNIPEEPIFYEPTLLGRKTVVKTASKKESGIHLRENRSWRKSLSLKDTALIYTGFYLYALRSLVSCRPVPSYKTTVDFLCN</sequence>
<dbReference type="KEGG" id="kak:Kalk_15555"/>
<proteinExistence type="predicted"/>
<keyword evidence="2" id="KW-1185">Reference proteome</keyword>
<dbReference type="EMBL" id="CP022684">
    <property type="protein sequence ID" value="AUM13752.1"/>
    <property type="molecule type" value="Genomic_DNA"/>
</dbReference>
<dbReference type="Pfam" id="PF13469">
    <property type="entry name" value="Sulfotransfer_3"/>
    <property type="match status" value="1"/>
</dbReference>
<dbReference type="RefSeq" id="WP_101895127.1">
    <property type="nucleotide sequence ID" value="NZ_CP022684.1"/>
</dbReference>
<dbReference type="AlphaFoldDB" id="A0A2K9LN95"/>
<protein>
    <recommendedName>
        <fullName evidence="3">Sulfotransferase</fullName>
    </recommendedName>
</protein>
<evidence type="ECO:0000313" key="1">
    <source>
        <dbReference type="EMBL" id="AUM13752.1"/>
    </source>
</evidence>
<dbReference type="Gene3D" id="3.40.50.300">
    <property type="entry name" value="P-loop containing nucleotide triphosphate hydrolases"/>
    <property type="match status" value="1"/>
</dbReference>
<name>A0A2K9LN95_9GAMM</name>
<dbReference type="OrthoDB" id="5729795at2"/>
<dbReference type="InterPro" id="IPR027417">
    <property type="entry name" value="P-loop_NTPase"/>
</dbReference>
<reference evidence="2" key="1">
    <citation type="submission" date="2017-08" db="EMBL/GenBank/DDBJ databases">
        <title>Direct submision.</title>
        <authorList>
            <person name="Kim S.-J."/>
            <person name="Rhee S.-K."/>
        </authorList>
    </citation>
    <scope>NUCLEOTIDE SEQUENCE [LARGE SCALE GENOMIC DNA]</scope>
    <source>
        <strain evidence="2">GI5</strain>
    </source>
</reference>
<evidence type="ECO:0008006" key="3">
    <source>
        <dbReference type="Google" id="ProtNLM"/>
    </source>
</evidence>
<organism evidence="1 2">
    <name type="scientific">Ketobacter alkanivorans</name>
    <dbReference type="NCBI Taxonomy" id="1917421"/>
    <lineage>
        <taxon>Bacteria</taxon>
        <taxon>Pseudomonadati</taxon>
        <taxon>Pseudomonadota</taxon>
        <taxon>Gammaproteobacteria</taxon>
        <taxon>Pseudomonadales</taxon>
        <taxon>Ketobacteraceae</taxon>
        <taxon>Ketobacter</taxon>
    </lineage>
</organism>